<accession>A0ABQ3ZQH5</accession>
<dbReference type="EMBL" id="BOMN01000045">
    <property type="protein sequence ID" value="GIE20832.1"/>
    <property type="molecule type" value="Genomic_DNA"/>
</dbReference>
<proteinExistence type="predicted"/>
<gene>
    <name evidence="1" type="ORF">Ahu01nite_039340</name>
</gene>
<organism evidence="1 2">
    <name type="scientific">Winogradskya humida</name>
    <dbReference type="NCBI Taxonomy" id="113566"/>
    <lineage>
        <taxon>Bacteria</taxon>
        <taxon>Bacillati</taxon>
        <taxon>Actinomycetota</taxon>
        <taxon>Actinomycetes</taxon>
        <taxon>Micromonosporales</taxon>
        <taxon>Micromonosporaceae</taxon>
        <taxon>Winogradskya</taxon>
    </lineage>
</organism>
<reference evidence="1 2" key="1">
    <citation type="submission" date="2021-01" db="EMBL/GenBank/DDBJ databases">
        <title>Whole genome shotgun sequence of Actinoplanes humidus NBRC 14915.</title>
        <authorList>
            <person name="Komaki H."/>
            <person name="Tamura T."/>
        </authorList>
    </citation>
    <scope>NUCLEOTIDE SEQUENCE [LARGE SCALE GENOMIC DNA]</scope>
    <source>
        <strain evidence="1 2">NBRC 14915</strain>
    </source>
</reference>
<evidence type="ECO:0000313" key="1">
    <source>
        <dbReference type="EMBL" id="GIE20832.1"/>
    </source>
</evidence>
<comment type="caution">
    <text evidence="1">The sequence shown here is derived from an EMBL/GenBank/DDBJ whole genome shotgun (WGS) entry which is preliminary data.</text>
</comment>
<name>A0ABQ3ZQH5_9ACTN</name>
<keyword evidence="2" id="KW-1185">Reference proteome</keyword>
<protein>
    <submittedName>
        <fullName evidence="1">Uncharacterized protein</fullName>
    </submittedName>
</protein>
<evidence type="ECO:0000313" key="2">
    <source>
        <dbReference type="Proteomes" id="UP000603200"/>
    </source>
</evidence>
<dbReference type="Proteomes" id="UP000603200">
    <property type="component" value="Unassembled WGS sequence"/>
</dbReference>
<sequence>MGALALFALSFYFEPKRVRRRRGTVTPAMRWQSRLSTAEGSPRAMIALALAAAGIEVMSSSSGTRW</sequence>